<dbReference type="Proteomes" id="UP000199071">
    <property type="component" value="Unassembled WGS sequence"/>
</dbReference>
<evidence type="ECO:0000256" key="1">
    <source>
        <dbReference type="SAM" id="MobiDB-lite"/>
    </source>
</evidence>
<sequence>MTGEVVNLRRFRKAKSRAGKDEQAAENRRRHGLTKTQREVEQAQRTQADRHIEGHRREPDDT</sequence>
<reference evidence="2 3" key="1">
    <citation type="submission" date="2016-10" db="EMBL/GenBank/DDBJ databases">
        <authorList>
            <person name="de Groot N.N."/>
        </authorList>
    </citation>
    <scope>NUCLEOTIDE SEQUENCE [LARGE SCALE GENOMIC DNA]</scope>
    <source>
        <strain evidence="2 3">ATCC 35022</strain>
    </source>
</reference>
<evidence type="ECO:0008006" key="4">
    <source>
        <dbReference type="Google" id="ProtNLM"/>
    </source>
</evidence>
<evidence type="ECO:0000313" key="2">
    <source>
        <dbReference type="EMBL" id="SDB40070.1"/>
    </source>
</evidence>
<dbReference type="OrthoDB" id="7173889at2"/>
<protein>
    <recommendedName>
        <fullName evidence="4">DUF4169 domain-containing protein</fullName>
    </recommendedName>
</protein>
<dbReference type="AlphaFoldDB" id="A0A1G6D4Q4"/>
<name>A0A1G6D4Q4_9HYPH</name>
<keyword evidence="3" id="KW-1185">Reference proteome</keyword>
<accession>A0A1G6D4Q4</accession>
<organism evidence="2 3">
    <name type="scientific">Bauldia litoralis</name>
    <dbReference type="NCBI Taxonomy" id="665467"/>
    <lineage>
        <taxon>Bacteria</taxon>
        <taxon>Pseudomonadati</taxon>
        <taxon>Pseudomonadota</taxon>
        <taxon>Alphaproteobacteria</taxon>
        <taxon>Hyphomicrobiales</taxon>
        <taxon>Kaistiaceae</taxon>
        <taxon>Bauldia</taxon>
    </lineage>
</organism>
<dbReference type="EMBL" id="FMXQ01000006">
    <property type="protein sequence ID" value="SDB40070.1"/>
    <property type="molecule type" value="Genomic_DNA"/>
</dbReference>
<feature type="region of interest" description="Disordered" evidence="1">
    <location>
        <begin position="1"/>
        <end position="62"/>
    </location>
</feature>
<dbReference type="Pfam" id="PF13770">
    <property type="entry name" value="DUF4169"/>
    <property type="match status" value="1"/>
</dbReference>
<dbReference type="STRING" id="665467.SAMN02982931_03004"/>
<dbReference type="RefSeq" id="WP_090877372.1">
    <property type="nucleotide sequence ID" value="NZ_FMXQ01000006.1"/>
</dbReference>
<dbReference type="InterPro" id="IPR025227">
    <property type="entry name" value="DUF4169"/>
</dbReference>
<feature type="compositionally biased region" description="Basic and acidic residues" evidence="1">
    <location>
        <begin position="18"/>
        <end position="27"/>
    </location>
</feature>
<gene>
    <name evidence="2" type="ORF">SAMN02982931_03004</name>
</gene>
<evidence type="ECO:0000313" key="3">
    <source>
        <dbReference type="Proteomes" id="UP000199071"/>
    </source>
</evidence>
<feature type="compositionally biased region" description="Basic and acidic residues" evidence="1">
    <location>
        <begin position="36"/>
        <end position="62"/>
    </location>
</feature>
<proteinExistence type="predicted"/>